<accession>A0A2S4UI99</accession>
<dbReference type="Gene3D" id="3.20.20.190">
    <property type="entry name" value="Phosphatidylinositol (PI) phosphodiesterase"/>
    <property type="match status" value="1"/>
</dbReference>
<dbReference type="GO" id="GO:0008081">
    <property type="term" value="F:phosphoric diester hydrolase activity"/>
    <property type="evidence" value="ECO:0007669"/>
    <property type="project" value="InterPro"/>
</dbReference>
<dbReference type="Proteomes" id="UP000239156">
    <property type="component" value="Unassembled WGS sequence"/>
</dbReference>
<dbReference type="PANTHER" id="PTHR13593:SF140">
    <property type="entry name" value="PLC-LIKE PHOSPHODIESTERASE"/>
    <property type="match status" value="1"/>
</dbReference>
<dbReference type="AlphaFoldDB" id="A0A2S4UI99"/>
<protein>
    <submittedName>
        <fullName evidence="2">Uncharacterized protein</fullName>
    </submittedName>
</protein>
<feature type="region of interest" description="Disordered" evidence="1">
    <location>
        <begin position="1"/>
        <end position="20"/>
    </location>
</feature>
<organism evidence="2 3">
    <name type="scientific">Puccinia striiformis</name>
    <dbReference type="NCBI Taxonomy" id="27350"/>
    <lineage>
        <taxon>Eukaryota</taxon>
        <taxon>Fungi</taxon>
        <taxon>Dikarya</taxon>
        <taxon>Basidiomycota</taxon>
        <taxon>Pucciniomycotina</taxon>
        <taxon>Pucciniomycetes</taxon>
        <taxon>Pucciniales</taxon>
        <taxon>Pucciniaceae</taxon>
        <taxon>Puccinia</taxon>
    </lineage>
</organism>
<dbReference type="InterPro" id="IPR017946">
    <property type="entry name" value="PLC-like_Pdiesterase_TIM-brl"/>
</dbReference>
<dbReference type="SUPFAM" id="SSF51695">
    <property type="entry name" value="PLC-like phosphodiesterases"/>
    <property type="match status" value="1"/>
</dbReference>
<feature type="compositionally biased region" description="Basic and acidic residues" evidence="1">
    <location>
        <begin position="1"/>
        <end position="14"/>
    </location>
</feature>
<proteinExistence type="predicted"/>
<gene>
    <name evidence="2" type="ORF">PSTT_15340</name>
</gene>
<evidence type="ECO:0000256" key="1">
    <source>
        <dbReference type="SAM" id="MobiDB-lite"/>
    </source>
</evidence>
<dbReference type="VEuPathDB" id="FungiDB:PSTT_15340"/>
<comment type="caution">
    <text evidence="2">The sequence shown here is derived from an EMBL/GenBank/DDBJ whole genome shotgun (WGS) entry which is preliminary data.</text>
</comment>
<dbReference type="GO" id="GO:0006629">
    <property type="term" value="P:lipid metabolic process"/>
    <property type="evidence" value="ECO:0007669"/>
    <property type="project" value="InterPro"/>
</dbReference>
<dbReference type="VEuPathDB" id="FungiDB:PSHT_02857"/>
<reference evidence="2" key="1">
    <citation type="submission" date="2017-12" db="EMBL/GenBank/DDBJ databases">
        <title>Gene loss provides genomic basis for host adaptation in cereal stripe rust fungi.</title>
        <authorList>
            <person name="Xia C."/>
        </authorList>
    </citation>
    <scope>NUCLEOTIDE SEQUENCE [LARGE SCALE GENOMIC DNA]</scope>
    <source>
        <strain evidence="2">93-210</strain>
    </source>
</reference>
<evidence type="ECO:0000313" key="3">
    <source>
        <dbReference type="Proteomes" id="UP000239156"/>
    </source>
</evidence>
<name>A0A2S4UI99_9BASI</name>
<dbReference type="InterPro" id="IPR051057">
    <property type="entry name" value="PI-PLC_domain"/>
</dbReference>
<evidence type="ECO:0000313" key="2">
    <source>
        <dbReference type="EMBL" id="POV96979.1"/>
    </source>
</evidence>
<keyword evidence="3" id="KW-1185">Reference proteome</keyword>
<dbReference type="EMBL" id="PKSL01000277">
    <property type="protein sequence ID" value="POV96979.1"/>
    <property type="molecule type" value="Genomic_DNA"/>
</dbReference>
<sequence length="821" mass="93106">MVNEESGMRVNREEETSEVVNKDTGTIIKKQSGTMVNRETGTMLNYSQSIENTLSSPQPLPGSKCSSLRTCTSTSSIRNLASATLQFTTPFTQSAIKLILENHTTSTIRIVQWPTKFKKLSHLTTSSYHLSPYRGTCFNPQSIPPIMKEINDRSFTIGEIDKPTGLFESSTMRSSNSRVGWIYFDLIKPDGYILHLQIYVKLTRNNGAISSALLGRFDLDSSPENPMPSGFIGDQIEITGSSTDLICFKIHEFDIQGKENTVDDTPLKPPLGVPTKRLSTFSFVSHPLIILSFRVGKDARYHEFQPSTSRKITVPKFTRSDHILSGINSLKALLFIQHSHIDNPILHRSASINPLSVRFSLPFPDHRLQTYAEFFVFGNRSEGDKVCRLVSTMETKSIFLPDLNLSISYGFHDSRMGKRHSLYAYATPNYSSWLGDLIDQDQRWLEVRFSKLVLQGSHDSGMFTSLHPGFVKMITKMKLDSDIGNFLIDHGISFVHILTKLLKTFNIELELAICNIANTQKDVIFDQLRLGARFFDFRPGYCFHDCLNGERGKIYHQHACVPGYEYIKALEETFSFLVEHPREIVVFELKSDGFIARKTTWRKDSVPFHSMIPTKAALQSSIDKARKSLEKQLPEVHRIEIGGPSDLDRPIGDLLHENIRFIIIHRMGDVPEQGWDWERDDSYDHVLYDTDRPDDIIKALDLTHARNSVPVKQFDSKPSTGTIYQLQATPTKSIADDIITSLTYSKASSLLVYTKANLDPFTYSWVKGRHFIEPGSYLHSFEPFGMNLTFFFLLLNDFVDSALTEHAIEKSKIRAGLFSSL</sequence>
<dbReference type="PANTHER" id="PTHR13593">
    <property type="match status" value="1"/>
</dbReference>